<name>A0A3Q9QTH5_9BACI</name>
<dbReference type="PROSITE" id="PS01096">
    <property type="entry name" value="PPIC_PPIASE_1"/>
    <property type="match status" value="1"/>
</dbReference>
<keyword evidence="5" id="KW-0564">Palmitate</keyword>
<dbReference type="Pfam" id="PF00639">
    <property type="entry name" value="Rotamase"/>
    <property type="match status" value="1"/>
</dbReference>
<evidence type="ECO:0000259" key="7">
    <source>
        <dbReference type="PROSITE" id="PS50198"/>
    </source>
</evidence>
<evidence type="ECO:0000256" key="5">
    <source>
        <dbReference type="HAMAP-Rule" id="MF_01145"/>
    </source>
</evidence>
<dbReference type="GO" id="GO:0005886">
    <property type="term" value="C:plasma membrane"/>
    <property type="evidence" value="ECO:0007669"/>
    <property type="project" value="UniProtKB-SubCell"/>
</dbReference>
<feature type="signal peptide" evidence="6">
    <location>
        <begin position="1"/>
        <end position="19"/>
    </location>
</feature>
<dbReference type="OrthoDB" id="14196at2"/>
<evidence type="ECO:0000256" key="2">
    <source>
        <dbReference type="ARBA" id="ARBA00022729"/>
    </source>
</evidence>
<feature type="domain" description="PpiC" evidence="7">
    <location>
        <begin position="137"/>
        <end position="230"/>
    </location>
</feature>
<comment type="function">
    <text evidence="5">Plays a major role in protein secretion by helping the post-translocational extracellular folding of several secreted proteins.</text>
</comment>
<sequence>MKKWILALSLAGGVLALSACNQSGSETIVESKAGNVTQEELYNAMKEKVGDQALQQLVYEKVLSKKYKVTDKDVNEKIEQLKKDLGTNFETALAQYGYKSEEDLKSTLKLGMLQEKAAMKDIKVTDKELKDYYDNYKPEIKVRHILVKDEKTANDVEKQLKSGKKFDDVAKKESTDTVSAQNGGDLGVINNQNAAQYDKDFIKAAYALKVNEISAPVKTQFGYHIIQVTEKAEKKPYDEMKKEIEYDVKSSKLTNEDISKAMEREIKDANVKISDKDLKDALKPQTTTPAGQ</sequence>
<feature type="chain" id="PRO_5039612980" description="Foldase protein PrsA" evidence="6">
    <location>
        <begin position="20"/>
        <end position="292"/>
    </location>
</feature>
<dbReference type="InterPro" id="IPR046357">
    <property type="entry name" value="PPIase_dom_sf"/>
</dbReference>
<evidence type="ECO:0000256" key="4">
    <source>
        <dbReference type="ARBA" id="ARBA00023235"/>
    </source>
</evidence>
<dbReference type="RefSeq" id="WP_066394665.1">
    <property type="nucleotide sequence ID" value="NZ_CP022572.1"/>
</dbReference>
<dbReference type="EC" id="5.2.1.8" evidence="5"/>
<evidence type="ECO:0000256" key="1">
    <source>
        <dbReference type="ARBA" id="ARBA00000971"/>
    </source>
</evidence>
<dbReference type="AlphaFoldDB" id="A0A3Q9QTH5"/>
<organism evidence="8 9">
    <name type="scientific">Neobacillus mesonae</name>
    <dbReference type="NCBI Taxonomy" id="1193713"/>
    <lineage>
        <taxon>Bacteria</taxon>
        <taxon>Bacillati</taxon>
        <taxon>Bacillota</taxon>
        <taxon>Bacilli</taxon>
        <taxon>Bacillales</taxon>
        <taxon>Bacillaceae</taxon>
        <taxon>Neobacillus</taxon>
    </lineage>
</organism>
<comment type="subcellular location">
    <subcellularLocation>
        <location evidence="5">Cell membrane</location>
        <topology evidence="5">Lipid-anchor</topology>
    </subcellularLocation>
</comment>
<keyword evidence="5" id="KW-1003">Cell membrane</keyword>
<dbReference type="PANTHER" id="PTHR47245:SF1">
    <property type="entry name" value="FOLDASE PROTEIN PRSA"/>
    <property type="match status" value="1"/>
</dbReference>
<dbReference type="PANTHER" id="PTHR47245">
    <property type="entry name" value="PEPTIDYLPROLYL ISOMERASE"/>
    <property type="match status" value="1"/>
</dbReference>
<dbReference type="HAMAP" id="MF_01145">
    <property type="entry name" value="Foldase_PrsA"/>
    <property type="match status" value="1"/>
</dbReference>
<keyword evidence="4 5" id="KW-0413">Isomerase</keyword>
<dbReference type="InterPro" id="IPR000297">
    <property type="entry name" value="PPIase_PpiC"/>
</dbReference>
<proteinExistence type="inferred from homology"/>
<dbReference type="InterPro" id="IPR023059">
    <property type="entry name" value="Foldase_PrsA"/>
</dbReference>
<gene>
    <name evidence="5 8" type="primary">prsA</name>
    <name evidence="8" type="ORF">CHR53_07865</name>
</gene>
<keyword evidence="9" id="KW-1185">Reference proteome</keyword>
<dbReference type="Gene3D" id="3.10.50.40">
    <property type="match status" value="1"/>
</dbReference>
<evidence type="ECO:0000256" key="3">
    <source>
        <dbReference type="ARBA" id="ARBA00023110"/>
    </source>
</evidence>
<accession>A0A3Q9QTH5</accession>
<comment type="catalytic activity">
    <reaction evidence="1 5">
        <text>[protein]-peptidylproline (omega=180) = [protein]-peptidylproline (omega=0)</text>
        <dbReference type="Rhea" id="RHEA:16237"/>
        <dbReference type="Rhea" id="RHEA-COMP:10747"/>
        <dbReference type="Rhea" id="RHEA-COMP:10748"/>
        <dbReference type="ChEBI" id="CHEBI:83833"/>
        <dbReference type="ChEBI" id="CHEBI:83834"/>
        <dbReference type="EC" id="5.2.1.8"/>
    </reaction>
</comment>
<keyword evidence="2 5" id="KW-0732">Signal</keyword>
<dbReference type="EMBL" id="CP022572">
    <property type="protein sequence ID" value="AZU61180.1"/>
    <property type="molecule type" value="Genomic_DNA"/>
</dbReference>
<dbReference type="PROSITE" id="PS51257">
    <property type="entry name" value="PROKAR_LIPOPROTEIN"/>
    <property type="match status" value="1"/>
</dbReference>
<keyword evidence="3 5" id="KW-0697">Rotamase</keyword>
<dbReference type="SUPFAM" id="SSF54534">
    <property type="entry name" value="FKBP-like"/>
    <property type="match status" value="1"/>
</dbReference>
<evidence type="ECO:0000313" key="9">
    <source>
        <dbReference type="Proteomes" id="UP000282892"/>
    </source>
</evidence>
<dbReference type="InterPro" id="IPR023058">
    <property type="entry name" value="PPIase_PpiC_CS"/>
</dbReference>
<keyword evidence="5" id="KW-0472">Membrane</keyword>
<dbReference type="STRING" id="1193713.GCA_001636315_04014"/>
<evidence type="ECO:0000313" key="8">
    <source>
        <dbReference type="EMBL" id="AZU61180.1"/>
    </source>
</evidence>
<keyword evidence="5" id="KW-0449">Lipoprotein</keyword>
<comment type="similarity">
    <text evidence="5">Belongs to the PrsA family.</text>
</comment>
<protein>
    <recommendedName>
        <fullName evidence="5">Foldase protein PrsA</fullName>
        <ecNumber evidence="5">5.2.1.8</ecNumber>
    </recommendedName>
</protein>
<dbReference type="PROSITE" id="PS50198">
    <property type="entry name" value="PPIC_PPIASE_2"/>
    <property type="match status" value="1"/>
</dbReference>
<evidence type="ECO:0000256" key="6">
    <source>
        <dbReference type="SAM" id="SignalP"/>
    </source>
</evidence>
<dbReference type="GO" id="GO:0006457">
    <property type="term" value="P:protein folding"/>
    <property type="evidence" value="ECO:0007669"/>
    <property type="project" value="UniProtKB-UniRule"/>
</dbReference>
<dbReference type="InterPro" id="IPR050245">
    <property type="entry name" value="PrsA_foldase"/>
</dbReference>
<dbReference type="KEGG" id="nmk:CHR53_07865"/>
<reference evidence="8 9" key="1">
    <citation type="submission" date="2017-07" db="EMBL/GenBank/DDBJ databases">
        <title>The complete genome sequence of Bacillus mesonae strain H20-5, an efficient strain improving plant abiotic stress resistance.</title>
        <authorList>
            <person name="Kim S.Y."/>
            <person name="Song H."/>
            <person name="Sang M.K."/>
            <person name="Weon H.-Y."/>
            <person name="Song J."/>
        </authorList>
    </citation>
    <scope>NUCLEOTIDE SEQUENCE [LARGE SCALE GENOMIC DNA]</scope>
    <source>
        <strain evidence="8 9">H20-5</strain>
    </source>
</reference>
<dbReference type="Proteomes" id="UP000282892">
    <property type="component" value="Chromosome"/>
</dbReference>
<dbReference type="GO" id="GO:0003755">
    <property type="term" value="F:peptidyl-prolyl cis-trans isomerase activity"/>
    <property type="evidence" value="ECO:0007669"/>
    <property type="project" value="UniProtKB-UniRule"/>
</dbReference>